<gene>
    <name evidence="2" type="ORF">AB1Y20_014444</name>
</gene>
<dbReference type="Proteomes" id="UP001515480">
    <property type="component" value="Unassembled WGS sequence"/>
</dbReference>
<dbReference type="AlphaFoldDB" id="A0AB34IF80"/>
<proteinExistence type="predicted"/>
<evidence type="ECO:0000313" key="2">
    <source>
        <dbReference type="EMBL" id="KAL1496860.1"/>
    </source>
</evidence>
<protein>
    <submittedName>
        <fullName evidence="2">Uncharacterized protein</fullName>
    </submittedName>
</protein>
<feature type="compositionally biased region" description="Basic residues" evidence="1">
    <location>
        <begin position="80"/>
        <end position="94"/>
    </location>
</feature>
<accession>A0AB34IF80</accession>
<sequence length="105" mass="11760">MPCQFPHAAWTSAVQAPPDRRLHPSLRISHVCPLLPESGRALVRDVPLAACSGGRRAPGLQTISRRRRVRAHAEATARQSQRRRRSGERRRPSRGRGTSDERGRV</sequence>
<keyword evidence="3" id="KW-1185">Reference proteome</keyword>
<name>A0AB34IF80_PRYPA</name>
<comment type="caution">
    <text evidence="2">The sequence shown here is derived from an EMBL/GenBank/DDBJ whole genome shotgun (WGS) entry which is preliminary data.</text>
</comment>
<feature type="region of interest" description="Disordered" evidence="1">
    <location>
        <begin position="52"/>
        <end position="105"/>
    </location>
</feature>
<evidence type="ECO:0000313" key="3">
    <source>
        <dbReference type="Proteomes" id="UP001515480"/>
    </source>
</evidence>
<evidence type="ECO:0000256" key="1">
    <source>
        <dbReference type="SAM" id="MobiDB-lite"/>
    </source>
</evidence>
<organism evidence="2 3">
    <name type="scientific">Prymnesium parvum</name>
    <name type="common">Toxic golden alga</name>
    <dbReference type="NCBI Taxonomy" id="97485"/>
    <lineage>
        <taxon>Eukaryota</taxon>
        <taxon>Haptista</taxon>
        <taxon>Haptophyta</taxon>
        <taxon>Prymnesiophyceae</taxon>
        <taxon>Prymnesiales</taxon>
        <taxon>Prymnesiaceae</taxon>
        <taxon>Prymnesium</taxon>
    </lineage>
</organism>
<reference evidence="2 3" key="1">
    <citation type="journal article" date="2024" name="Science">
        <title>Giant polyketide synthase enzymes in the biosynthesis of giant marine polyether toxins.</title>
        <authorList>
            <person name="Fallon T.R."/>
            <person name="Shende V.V."/>
            <person name="Wierzbicki I.H."/>
            <person name="Pendleton A.L."/>
            <person name="Watervoot N.F."/>
            <person name="Auber R.P."/>
            <person name="Gonzalez D.J."/>
            <person name="Wisecaver J.H."/>
            <person name="Moore B.S."/>
        </authorList>
    </citation>
    <scope>NUCLEOTIDE SEQUENCE [LARGE SCALE GENOMIC DNA]</scope>
    <source>
        <strain evidence="2 3">12B1</strain>
    </source>
</reference>
<dbReference type="EMBL" id="JBGBPQ010000028">
    <property type="protein sequence ID" value="KAL1496860.1"/>
    <property type="molecule type" value="Genomic_DNA"/>
</dbReference>